<keyword evidence="5 10" id="KW-0132">Cell division</keyword>
<evidence type="ECO:0000313" key="15">
    <source>
        <dbReference type="Proteomes" id="UP000526033"/>
    </source>
</evidence>
<dbReference type="PANTHER" id="PTHR47755:SF1">
    <property type="entry name" value="CELL DIVISION PROTEIN FTSX"/>
    <property type="match status" value="1"/>
</dbReference>
<dbReference type="InterPro" id="IPR004513">
    <property type="entry name" value="FtsX"/>
</dbReference>
<sequence>MMTNIKREKMISISNIVVMTVTFTMLGFLISMIVGSQTALKYLERQAQLTVFFKDDYQEKDILNMKLELEKDARVDVVNYVSKDEAFKLFSEVNKDQPLLLESISASILPASLEIRTNDIKDLSVLAGELSSRDGVEEVKFFQDVIERFRSFTNIIYIVGGVLVLVFLLISYSVILATLRATINSKGVELEIFKLVGATNNFVKKPLIYQGVLFGLISSTIASVIVVSVVLGAVIIPNDMFFTGLYVVLGASFIVKPYVFSILLTVLLLLSGLALGYFGSSSAVKKYLKY</sequence>
<evidence type="ECO:0000256" key="2">
    <source>
        <dbReference type="ARBA" id="ARBA00007379"/>
    </source>
</evidence>
<evidence type="ECO:0000256" key="7">
    <source>
        <dbReference type="ARBA" id="ARBA00022989"/>
    </source>
</evidence>
<feature type="transmembrane region" description="Helical" evidence="11">
    <location>
        <begin position="257"/>
        <end position="279"/>
    </location>
</feature>
<accession>A0A7X9DKZ5</accession>
<evidence type="ECO:0000256" key="8">
    <source>
        <dbReference type="ARBA" id="ARBA00023136"/>
    </source>
</evidence>
<evidence type="ECO:0000259" key="12">
    <source>
        <dbReference type="Pfam" id="PF02687"/>
    </source>
</evidence>
<dbReference type="InterPro" id="IPR040690">
    <property type="entry name" value="FtsX_ECD"/>
</dbReference>
<feature type="transmembrane region" description="Helical" evidence="11">
    <location>
        <begin position="155"/>
        <end position="179"/>
    </location>
</feature>
<evidence type="ECO:0000256" key="3">
    <source>
        <dbReference type="ARBA" id="ARBA00021907"/>
    </source>
</evidence>
<evidence type="ECO:0000256" key="11">
    <source>
        <dbReference type="SAM" id="Phobius"/>
    </source>
</evidence>
<keyword evidence="6 11" id="KW-0812">Transmembrane</keyword>
<name>A0A7X9DKZ5_UNCKA</name>
<reference evidence="14 15" key="1">
    <citation type="journal article" date="2020" name="Biotechnol. Biofuels">
        <title>New insights from the biogas microbiome by comprehensive genome-resolved metagenomics of nearly 1600 species originating from multiple anaerobic digesters.</title>
        <authorList>
            <person name="Campanaro S."/>
            <person name="Treu L."/>
            <person name="Rodriguez-R L.M."/>
            <person name="Kovalovszki A."/>
            <person name="Ziels R.M."/>
            <person name="Maus I."/>
            <person name="Zhu X."/>
            <person name="Kougias P.G."/>
            <person name="Basile A."/>
            <person name="Luo G."/>
            <person name="Schluter A."/>
            <person name="Konstantinidis K.T."/>
            <person name="Angelidaki I."/>
        </authorList>
    </citation>
    <scope>NUCLEOTIDE SEQUENCE [LARGE SCALE GENOMIC DNA]</scope>
    <source>
        <strain evidence="14">AS27yjCOA_165</strain>
    </source>
</reference>
<keyword evidence="7 11" id="KW-1133">Transmembrane helix</keyword>
<keyword evidence="8 10" id="KW-0472">Membrane</keyword>
<evidence type="ECO:0000256" key="9">
    <source>
        <dbReference type="ARBA" id="ARBA00023306"/>
    </source>
</evidence>
<comment type="similarity">
    <text evidence="2 10">Belongs to the ABC-4 integral membrane protein family. FtsX subfamily.</text>
</comment>
<feature type="transmembrane region" description="Helical" evidence="11">
    <location>
        <begin position="212"/>
        <end position="237"/>
    </location>
</feature>
<dbReference type="EMBL" id="JAAZNL010000037">
    <property type="protein sequence ID" value="NMB70188.1"/>
    <property type="molecule type" value="Genomic_DNA"/>
</dbReference>
<dbReference type="InterPro" id="IPR003838">
    <property type="entry name" value="ABC3_permease_C"/>
</dbReference>
<dbReference type="PANTHER" id="PTHR47755">
    <property type="entry name" value="CELL DIVISION PROTEIN FTSX"/>
    <property type="match status" value="1"/>
</dbReference>
<organism evidence="14 15">
    <name type="scientific">candidate division WWE3 bacterium</name>
    <dbReference type="NCBI Taxonomy" id="2053526"/>
    <lineage>
        <taxon>Bacteria</taxon>
        <taxon>Katanobacteria</taxon>
    </lineage>
</organism>
<protein>
    <recommendedName>
        <fullName evidence="3 10">Cell division protein FtsX</fullName>
    </recommendedName>
</protein>
<dbReference type="AlphaFoldDB" id="A0A7X9DKZ5"/>
<dbReference type="GO" id="GO:0051301">
    <property type="term" value="P:cell division"/>
    <property type="evidence" value="ECO:0007669"/>
    <property type="project" value="UniProtKB-KW"/>
</dbReference>
<dbReference type="Pfam" id="PF02687">
    <property type="entry name" value="FtsX"/>
    <property type="match status" value="1"/>
</dbReference>
<dbReference type="GO" id="GO:0005886">
    <property type="term" value="C:plasma membrane"/>
    <property type="evidence" value="ECO:0007669"/>
    <property type="project" value="UniProtKB-SubCell"/>
</dbReference>
<comment type="subcellular location">
    <subcellularLocation>
        <location evidence="1">Cell membrane</location>
        <topology evidence="1">Multi-pass membrane protein</topology>
    </subcellularLocation>
</comment>
<keyword evidence="4 10" id="KW-1003">Cell membrane</keyword>
<evidence type="ECO:0000256" key="10">
    <source>
        <dbReference type="PIRNR" id="PIRNR003097"/>
    </source>
</evidence>
<evidence type="ECO:0000256" key="1">
    <source>
        <dbReference type="ARBA" id="ARBA00004651"/>
    </source>
</evidence>
<feature type="domain" description="ABC3 transporter permease C-terminal" evidence="12">
    <location>
        <begin position="162"/>
        <end position="275"/>
    </location>
</feature>
<evidence type="ECO:0000256" key="5">
    <source>
        <dbReference type="ARBA" id="ARBA00022618"/>
    </source>
</evidence>
<dbReference type="Gene3D" id="3.30.70.3040">
    <property type="match status" value="1"/>
</dbReference>
<keyword evidence="9 10" id="KW-0131">Cell cycle</keyword>
<dbReference type="Proteomes" id="UP000526033">
    <property type="component" value="Unassembled WGS sequence"/>
</dbReference>
<dbReference type="PIRSF" id="PIRSF003097">
    <property type="entry name" value="FtsX"/>
    <property type="match status" value="1"/>
</dbReference>
<evidence type="ECO:0000313" key="14">
    <source>
        <dbReference type="EMBL" id="NMB70188.1"/>
    </source>
</evidence>
<proteinExistence type="inferred from homology"/>
<evidence type="ECO:0000256" key="6">
    <source>
        <dbReference type="ARBA" id="ARBA00022692"/>
    </source>
</evidence>
<feature type="domain" description="FtsX extracellular" evidence="13">
    <location>
        <begin position="48"/>
        <end position="139"/>
    </location>
</feature>
<dbReference type="Pfam" id="PF18075">
    <property type="entry name" value="FtsX_ECD"/>
    <property type="match status" value="1"/>
</dbReference>
<feature type="transmembrane region" description="Helical" evidence="11">
    <location>
        <begin position="12"/>
        <end position="34"/>
    </location>
</feature>
<gene>
    <name evidence="14" type="ORF">GYA27_03245</name>
</gene>
<evidence type="ECO:0000256" key="4">
    <source>
        <dbReference type="ARBA" id="ARBA00022475"/>
    </source>
</evidence>
<comment type="caution">
    <text evidence="14">The sequence shown here is derived from an EMBL/GenBank/DDBJ whole genome shotgun (WGS) entry which is preliminary data.</text>
</comment>
<evidence type="ECO:0000259" key="13">
    <source>
        <dbReference type="Pfam" id="PF18075"/>
    </source>
</evidence>